<gene>
    <name evidence="1" type="ORF">F8388_015549</name>
</gene>
<reference evidence="1 2" key="1">
    <citation type="journal article" date="2020" name="bioRxiv">
        <title>Sequence and annotation of 42 cannabis genomes reveals extensive copy number variation in cannabinoid synthesis and pathogen resistance genes.</title>
        <authorList>
            <person name="Mckernan K.J."/>
            <person name="Helbert Y."/>
            <person name="Kane L.T."/>
            <person name="Ebling H."/>
            <person name="Zhang L."/>
            <person name="Liu B."/>
            <person name="Eaton Z."/>
            <person name="Mclaughlin S."/>
            <person name="Kingan S."/>
            <person name="Baybayan P."/>
            <person name="Concepcion G."/>
            <person name="Jordan M."/>
            <person name="Riva A."/>
            <person name="Barbazuk W."/>
            <person name="Harkins T."/>
        </authorList>
    </citation>
    <scope>NUCLEOTIDE SEQUENCE [LARGE SCALE GENOMIC DNA]</scope>
    <source>
        <strain evidence="2">cv. Jamaican Lion 4</strain>
        <tissue evidence="1">Leaf</tissue>
    </source>
</reference>
<accession>A0A7J6GIL8</accession>
<sequence>MSLDNSSFVATLLSYIDLSAIQVEANRFRFFNSVEAKCITTIFAIKTISKVELFNVTCWRRESIEVDKQDLWDKIIK</sequence>
<protein>
    <submittedName>
        <fullName evidence="1">Uncharacterized protein</fullName>
    </submittedName>
</protein>
<name>A0A7J6GIL8_CANSA</name>
<dbReference type="Proteomes" id="UP000525078">
    <property type="component" value="Unassembled WGS sequence"/>
</dbReference>
<evidence type="ECO:0000313" key="2">
    <source>
        <dbReference type="Proteomes" id="UP000525078"/>
    </source>
</evidence>
<organism evidence="1 2">
    <name type="scientific">Cannabis sativa</name>
    <name type="common">Hemp</name>
    <name type="synonym">Marijuana</name>
    <dbReference type="NCBI Taxonomy" id="3483"/>
    <lineage>
        <taxon>Eukaryota</taxon>
        <taxon>Viridiplantae</taxon>
        <taxon>Streptophyta</taxon>
        <taxon>Embryophyta</taxon>
        <taxon>Tracheophyta</taxon>
        <taxon>Spermatophyta</taxon>
        <taxon>Magnoliopsida</taxon>
        <taxon>eudicotyledons</taxon>
        <taxon>Gunneridae</taxon>
        <taxon>Pentapetalae</taxon>
        <taxon>rosids</taxon>
        <taxon>fabids</taxon>
        <taxon>Rosales</taxon>
        <taxon>Cannabaceae</taxon>
        <taxon>Cannabis</taxon>
    </lineage>
</organism>
<evidence type="ECO:0000313" key="1">
    <source>
        <dbReference type="EMBL" id="KAF4382721.1"/>
    </source>
</evidence>
<dbReference type="EMBL" id="JAATIP010000054">
    <property type="protein sequence ID" value="KAF4382721.1"/>
    <property type="molecule type" value="Genomic_DNA"/>
</dbReference>
<dbReference type="AlphaFoldDB" id="A0A7J6GIL8"/>
<proteinExistence type="predicted"/>
<comment type="caution">
    <text evidence="1">The sequence shown here is derived from an EMBL/GenBank/DDBJ whole genome shotgun (WGS) entry which is preliminary data.</text>
</comment>